<dbReference type="CDD" id="cd12148">
    <property type="entry name" value="fungal_TF_MHR"/>
    <property type="match status" value="1"/>
</dbReference>
<dbReference type="CDD" id="cd00067">
    <property type="entry name" value="GAL4"/>
    <property type="match status" value="1"/>
</dbReference>
<dbReference type="GO" id="GO:0008270">
    <property type="term" value="F:zinc ion binding"/>
    <property type="evidence" value="ECO:0007669"/>
    <property type="project" value="InterPro"/>
</dbReference>
<dbReference type="GO" id="GO:0009893">
    <property type="term" value="P:positive regulation of metabolic process"/>
    <property type="evidence" value="ECO:0007669"/>
    <property type="project" value="UniProtKB-ARBA"/>
</dbReference>
<comment type="subcellular location">
    <subcellularLocation>
        <location evidence="1">Nucleus</location>
    </subcellularLocation>
</comment>
<dbReference type="InterPro" id="IPR007219">
    <property type="entry name" value="XnlR_reg_dom"/>
</dbReference>
<dbReference type="Proteomes" id="UP000326532">
    <property type="component" value="Unassembled WGS sequence"/>
</dbReference>
<evidence type="ECO:0000256" key="2">
    <source>
        <dbReference type="ARBA" id="ARBA00022723"/>
    </source>
</evidence>
<dbReference type="VEuPathDB" id="FungiDB:BDV34DRAFT_220146"/>
<dbReference type="SMART" id="SM00906">
    <property type="entry name" value="Fungal_trans"/>
    <property type="match status" value="1"/>
</dbReference>
<proteinExistence type="predicted"/>
<dbReference type="SUPFAM" id="SSF57701">
    <property type="entry name" value="Zn2/Cys6 DNA-binding domain"/>
    <property type="match status" value="1"/>
</dbReference>
<dbReference type="SMART" id="SM00066">
    <property type="entry name" value="GAL4"/>
    <property type="match status" value="1"/>
</dbReference>
<keyword evidence="10" id="KW-1185">Reference proteome</keyword>
<evidence type="ECO:0000313" key="10">
    <source>
        <dbReference type="Proteomes" id="UP000326532"/>
    </source>
</evidence>
<keyword evidence="3" id="KW-0805">Transcription regulation</keyword>
<dbReference type="PROSITE" id="PS00463">
    <property type="entry name" value="ZN2_CY6_FUNGAL_1"/>
    <property type="match status" value="1"/>
</dbReference>
<dbReference type="Pfam" id="PF00172">
    <property type="entry name" value="Zn_clus"/>
    <property type="match status" value="1"/>
</dbReference>
<dbReference type="InterPro" id="IPR001138">
    <property type="entry name" value="Zn2Cys6_DnaBD"/>
</dbReference>
<evidence type="ECO:0000256" key="3">
    <source>
        <dbReference type="ARBA" id="ARBA00023015"/>
    </source>
</evidence>
<reference evidence="9 10" key="1">
    <citation type="submission" date="2019-04" db="EMBL/GenBank/DDBJ databases">
        <title>Fungal friends and foes A comparative genomics study of 23 Aspergillus species from section Flavi.</title>
        <authorList>
            <consortium name="DOE Joint Genome Institute"/>
            <person name="Kjaerbolling I."/>
            <person name="Vesth T.C."/>
            <person name="Frisvad J.C."/>
            <person name="Nybo J.L."/>
            <person name="Theobald S."/>
            <person name="Kildgaard S."/>
            <person name="Petersen T.I."/>
            <person name="Kuo A."/>
            <person name="Sato A."/>
            <person name="Lyhne E.K."/>
            <person name="Kogle M.E."/>
            <person name="Wiebenga A."/>
            <person name="Kun R.S."/>
            <person name="Lubbers R.J."/>
            <person name="Makela M.R."/>
            <person name="Barry K."/>
            <person name="Chovatia M."/>
            <person name="Clum A."/>
            <person name="Daum C."/>
            <person name="Haridas S."/>
            <person name="He G."/>
            <person name="LaButti K."/>
            <person name="Lipzen A."/>
            <person name="Mondo S."/>
            <person name="Pangilinan J."/>
            <person name="Riley R."/>
            <person name="Salamov A."/>
            <person name="Simmons B.A."/>
            <person name="Magnuson J.K."/>
            <person name="Henrissat B."/>
            <person name="Mortensen U.H."/>
            <person name="Larsen T.O."/>
            <person name="De vries R.P."/>
            <person name="Grigoriev I.V."/>
            <person name="Machida M."/>
            <person name="Baker S.E."/>
            <person name="Andersen M.R."/>
        </authorList>
    </citation>
    <scope>NUCLEOTIDE SEQUENCE [LARGE SCALE GENOMIC DNA]</scope>
    <source>
        <strain evidence="9 10">CBS 117618</strain>
    </source>
</reference>
<evidence type="ECO:0000313" key="9">
    <source>
        <dbReference type="EMBL" id="KAB8210971.1"/>
    </source>
</evidence>
<dbReference type="GO" id="GO:0003677">
    <property type="term" value="F:DNA binding"/>
    <property type="evidence" value="ECO:0007669"/>
    <property type="project" value="UniProtKB-KW"/>
</dbReference>
<dbReference type="Pfam" id="PF04082">
    <property type="entry name" value="Fungal_trans"/>
    <property type="match status" value="1"/>
</dbReference>
<dbReference type="GO" id="GO:0000981">
    <property type="term" value="F:DNA-binding transcription factor activity, RNA polymerase II-specific"/>
    <property type="evidence" value="ECO:0007669"/>
    <property type="project" value="InterPro"/>
</dbReference>
<feature type="region of interest" description="Disordered" evidence="7">
    <location>
        <begin position="94"/>
        <end position="120"/>
    </location>
</feature>
<evidence type="ECO:0000256" key="6">
    <source>
        <dbReference type="ARBA" id="ARBA00023242"/>
    </source>
</evidence>
<dbReference type="EMBL" id="ML734940">
    <property type="protein sequence ID" value="KAB8210971.1"/>
    <property type="molecule type" value="Genomic_DNA"/>
</dbReference>
<dbReference type="Gene3D" id="4.10.240.10">
    <property type="entry name" value="Zn(2)-C6 fungal-type DNA-binding domain"/>
    <property type="match status" value="1"/>
</dbReference>
<feature type="domain" description="Zn(2)-C6 fungal-type" evidence="8">
    <location>
        <begin position="25"/>
        <end position="54"/>
    </location>
</feature>
<evidence type="ECO:0000256" key="5">
    <source>
        <dbReference type="ARBA" id="ARBA00023163"/>
    </source>
</evidence>
<keyword evidence="6" id="KW-0539">Nucleus</keyword>
<protein>
    <submittedName>
        <fullName evidence="9">Fungal-specific transcription factor domain-containing protein</fullName>
    </submittedName>
</protein>
<keyword evidence="4" id="KW-0238">DNA-binding</keyword>
<name>A0A5N6E0E8_ASPPA</name>
<sequence length="655" mass="73292">MDSENVSDKTYGETRVLRRYNVSRSCIRCHQRKVRCDKSHPCTTCTRSNVSCRYPGSEKTKRRTPNVSLNEVATRLARLERTVSAIVGGDEDVTVPSSGLPKGVGPVSSDRSAVRQQPREAYPAREGFLVTSGPSTRYINESFLSHVLEKEKELQTAIESPYSANGGSTAFSPLRAEGLLLNPQQTVSDVAELYPSRWEATQLWQVYLNNVNPLMRVVHIPTLLPKVYNAINSPGDAPADLSALLFAIYFAATTSLLSINEGDFLGGQKHVALQKYQRGLEVSLYNSSFLDSPTITSLQAMAIYVRCRRFHSSGRSNWVLNGLTIYAAQSIGLHRDGSNFNLPVLECELRRRLWWHIITADKRVAEDHGLVGGFETISNTKLPLNVDDSDLSPQLKTPPPPKETWTEMTMFLITAEASKVFARIHRVSLQSQPGKDVHDESRKLVADFDARLSRTYLKYCDQNVPVQKATFLLGRLLLCKAKALVHIQSLNGLNAEQSAKHINEETLSYACEGLECGSEMLTDEVLKSYSWLSSSYTPYHLLTYALWHLCVCPETPGVERAWNAVQKCFELTERDAGWRESDPHWAVLCRLRQKALTIQRSRLGAKSGEEVPGPYSMEHAELPDTGSEIDFGDAPLPWDLDPLAFFDWTSFAPTF</sequence>
<dbReference type="PANTHER" id="PTHR31001">
    <property type="entry name" value="UNCHARACTERIZED TRANSCRIPTIONAL REGULATORY PROTEIN"/>
    <property type="match status" value="1"/>
</dbReference>
<keyword evidence="2" id="KW-0479">Metal-binding</keyword>
<evidence type="ECO:0000256" key="4">
    <source>
        <dbReference type="ARBA" id="ARBA00023125"/>
    </source>
</evidence>
<gene>
    <name evidence="9" type="ORF">BDV34DRAFT_220146</name>
</gene>
<evidence type="ECO:0000256" key="1">
    <source>
        <dbReference type="ARBA" id="ARBA00004123"/>
    </source>
</evidence>
<dbReference type="GO" id="GO:0005634">
    <property type="term" value="C:nucleus"/>
    <property type="evidence" value="ECO:0007669"/>
    <property type="project" value="UniProtKB-SubCell"/>
</dbReference>
<dbReference type="OMA" id="EVCIRQK"/>
<dbReference type="InterPro" id="IPR050613">
    <property type="entry name" value="Sec_Metabolite_Reg"/>
</dbReference>
<accession>A0A5N6E0E8</accession>
<evidence type="ECO:0000256" key="7">
    <source>
        <dbReference type="SAM" id="MobiDB-lite"/>
    </source>
</evidence>
<dbReference type="PANTHER" id="PTHR31001:SF57">
    <property type="entry name" value="ZN(II)2CYS6 TRANSCRIPTION FACTOR (EUROFUNG)"/>
    <property type="match status" value="1"/>
</dbReference>
<dbReference type="InterPro" id="IPR036864">
    <property type="entry name" value="Zn2-C6_fun-type_DNA-bd_sf"/>
</dbReference>
<keyword evidence="5" id="KW-0804">Transcription</keyword>
<evidence type="ECO:0000259" key="8">
    <source>
        <dbReference type="PROSITE" id="PS50048"/>
    </source>
</evidence>
<dbReference type="GO" id="GO:0006351">
    <property type="term" value="P:DNA-templated transcription"/>
    <property type="evidence" value="ECO:0007669"/>
    <property type="project" value="InterPro"/>
</dbReference>
<dbReference type="AlphaFoldDB" id="A0A5N6E0E8"/>
<dbReference type="PROSITE" id="PS50048">
    <property type="entry name" value="ZN2_CY6_FUNGAL_2"/>
    <property type="match status" value="1"/>
</dbReference>
<organism evidence="9 10">
    <name type="scientific">Aspergillus parasiticus</name>
    <dbReference type="NCBI Taxonomy" id="5067"/>
    <lineage>
        <taxon>Eukaryota</taxon>
        <taxon>Fungi</taxon>
        <taxon>Dikarya</taxon>
        <taxon>Ascomycota</taxon>
        <taxon>Pezizomycotina</taxon>
        <taxon>Eurotiomycetes</taxon>
        <taxon>Eurotiomycetidae</taxon>
        <taxon>Eurotiales</taxon>
        <taxon>Aspergillaceae</taxon>
        <taxon>Aspergillus</taxon>
        <taxon>Aspergillus subgen. Circumdati</taxon>
    </lineage>
</organism>